<feature type="binding site" evidence="7">
    <location>
        <position position="210"/>
    </location>
    <ligand>
        <name>Zn(2+)</name>
        <dbReference type="ChEBI" id="CHEBI:29105"/>
        <label>2</label>
    </ligand>
</feature>
<dbReference type="NCBIfam" id="TIGR00587">
    <property type="entry name" value="nfo"/>
    <property type="match status" value="1"/>
</dbReference>
<keyword evidence="7" id="KW-0540">Nuclease</keyword>
<keyword evidence="10" id="KW-1185">Reference proteome</keyword>
<keyword evidence="3 7" id="KW-0227">DNA damage</keyword>
<accession>A0ABS5PJC2</accession>
<feature type="binding site" evidence="7">
    <location>
        <position position="255"/>
    </location>
    <ligand>
        <name>Zn(2+)</name>
        <dbReference type="ChEBI" id="CHEBI:29105"/>
        <label>2</label>
    </ligand>
</feature>
<sequence length="276" mass="30193">MTIGPHLTISNGFEAAANEAVRIGATTFQYFTRNPRGGKAKPLHPSDIEGYRRIAAENDFGPIMAHAAYTMNLCSADPSVRDFAKGILKDDMARLLEIPNSLYVFHPGSHTGQGVEAGIAYIVEALNETLTESIPPVICLEGMSGKGSEVGARFEELRAIIDGVTLNEKMGVCLDTCHLYSSGYDLVNDLDGVLEAFDRIVGLERLKAIHLNDSMMPFASNKDRHEKIGDGTLGFEAIERIVNHPKLSQLPFYLETPNELDGYAAEIAKIRAVRRT</sequence>
<feature type="binding site" evidence="7">
    <location>
        <position position="141"/>
    </location>
    <ligand>
        <name>Zn(2+)</name>
        <dbReference type="ChEBI" id="CHEBI:29105"/>
        <label>2</label>
    </ligand>
</feature>
<dbReference type="RefSeq" id="WP_213234921.1">
    <property type="nucleotide sequence ID" value="NZ_JAHBCL010000001.1"/>
</dbReference>
<feature type="binding site" evidence="7">
    <location>
        <position position="175"/>
    </location>
    <ligand>
        <name>Zn(2+)</name>
        <dbReference type="ChEBI" id="CHEBI:29105"/>
        <label>2</label>
    </ligand>
</feature>
<dbReference type="InterPro" id="IPR013022">
    <property type="entry name" value="Xyl_isomerase-like_TIM-brl"/>
</dbReference>
<evidence type="ECO:0000313" key="10">
    <source>
        <dbReference type="Proteomes" id="UP000746471"/>
    </source>
</evidence>
<dbReference type="Pfam" id="PF01261">
    <property type="entry name" value="AP_endonuc_2"/>
    <property type="match status" value="1"/>
</dbReference>
<evidence type="ECO:0000256" key="1">
    <source>
        <dbReference type="ARBA" id="ARBA00005340"/>
    </source>
</evidence>
<dbReference type="CDD" id="cd00019">
    <property type="entry name" value="AP2Ec"/>
    <property type="match status" value="1"/>
</dbReference>
<dbReference type="SMART" id="SM00518">
    <property type="entry name" value="AP2Ec"/>
    <property type="match status" value="1"/>
</dbReference>
<keyword evidence="4 7" id="KW-0378">Hydrolase</keyword>
<feature type="binding site" evidence="7">
    <location>
        <position position="66"/>
    </location>
    <ligand>
        <name>Zn(2+)</name>
        <dbReference type="ChEBI" id="CHEBI:29105"/>
        <label>1</label>
    </ligand>
</feature>
<dbReference type="PANTHER" id="PTHR21445">
    <property type="entry name" value="ENDONUCLEASE IV ENDODEOXYRIBONUCLEASE IV"/>
    <property type="match status" value="1"/>
</dbReference>
<keyword evidence="2 7" id="KW-0479">Metal-binding</keyword>
<reference evidence="9 10" key="1">
    <citation type="submission" date="2021-05" db="EMBL/GenBank/DDBJ databases">
        <title>Fusibacter ferrireducens sp. nov., an anaerobic, sulfur- and Fe-reducing bacterium isolated from the mangrove sediment.</title>
        <authorList>
            <person name="Qiu D."/>
        </authorList>
    </citation>
    <scope>NUCLEOTIDE SEQUENCE [LARGE SCALE GENOMIC DNA]</scope>
    <source>
        <strain evidence="9 10">DSM 12116</strain>
    </source>
</reference>
<dbReference type="PANTHER" id="PTHR21445:SF0">
    <property type="entry name" value="APURINIC-APYRIMIDINIC ENDONUCLEASE"/>
    <property type="match status" value="1"/>
</dbReference>
<dbReference type="PROSITE" id="PS00730">
    <property type="entry name" value="AP_NUCLEASE_F2_2"/>
    <property type="match status" value="1"/>
</dbReference>
<evidence type="ECO:0000256" key="5">
    <source>
        <dbReference type="ARBA" id="ARBA00022833"/>
    </source>
</evidence>
<protein>
    <recommendedName>
        <fullName evidence="7">Probable endonuclease 4</fullName>
        <ecNumber evidence="7">3.1.21.2</ecNumber>
    </recommendedName>
    <alternativeName>
        <fullName evidence="7">Endodeoxyribonuclease IV</fullName>
    </alternativeName>
    <alternativeName>
        <fullName evidence="7">Endonuclease IV</fullName>
    </alternativeName>
</protein>
<feature type="binding site" evidence="7">
    <location>
        <position position="106"/>
    </location>
    <ligand>
        <name>Zn(2+)</name>
        <dbReference type="ChEBI" id="CHEBI:29105"/>
        <label>1</label>
    </ligand>
</feature>
<evidence type="ECO:0000259" key="8">
    <source>
        <dbReference type="Pfam" id="PF01261"/>
    </source>
</evidence>
<keyword evidence="7" id="KW-0255">Endonuclease</keyword>
<proteinExistence type="inferred from homology"/>
<keyword evidence="6 7" id="KW-0234">DNA repair</keyword>
<evidence type="ECO:0000313" key="9">
    <source>
        <dbReference type="EMBL" id="MBS7525133.1"/>
    </source>
</evidence>
<feature type="binding site" evidence="7">
    <location>
        <position position="225"/>
    </location>
    <ligand>
        <name>Zn(2+)</name>
        <dbReference type="ChEBI" id="CHEBI:29105"/>
        <label>3</label>
    </ligand>
</feature>
<gene>
    <name evidence="7" type="primary">nfo</name>
    <name evidence="9" type="ORF">KHM83_00435</name>
</gene>
<organism evidence="9 10">
    <name type="scientific">Fusibacter paucivorans</name>
    <dbReference type="NCBI Taxonomy" id="76009"/>
    <lineage>
        <taxon>Bacteria</taxon>
        <taxon>Bacillati</taxon>
        <taxon>Bacillota</taxon>
        <taxon>Clostridia</taxon>
        <taxon>Eubacteriales</taxon>
        <taxon>Eubacteriales Family XII. Incertae Sedis</taxon>
        <taxon>Fusibacter</taxon>
    </lineage>
</organism>
<evidence type="ECO:0000256" key="7">
    <source>
        <dbReference type="HAMAP-Rule" id="MF_00152"/>
    </source>
</evidence>
<dbReference type="EC" id="3.1.21.2" evidence="7"/>
<comment type="similarity">
    <text evidence="1 7">Belongs to the AP endonuclease 2 family.</text>
</comment>
<dbReference type="SUPFAM" id="SSF51658">
    <property type="entry name" value="Xylose isomerase-like"/>
    <property type="match status" value="1"/>
</dbReference>
<evidence type="ECO:0000256" key="2">
    <source>
        <dbReference type="ARBA" id="ARBA00022723"/>
    </source>
</evidence>
<dbReference type="InterPro" id="IPR001719">
    <property type="entry name" value="AP_endonuc_2"/>
</dbReference>
<feature type="binding site" evidence="7">
    <location>
        <position position="223"/>
    </location>
    <ligand>
        <name>Zn(2+)</name>
        <dbReference type="ChEBI" id="CHEBI:29105"/>
        <label>3</label>
    </ligand>
</feature>
<comment type="catalytic activity">
    <reaction evidence="7">
        <text>Endonucleolytic cleavage to 5'-phosphooligonucleotide end-products.</text>
        <dbReference type="EC" id="3.1.21.2"/>
    </reaction>
</comment>
<feature type="binding site" evidence="7">
    <location>
        <position position="141"/>
    </location>
    <ligand>
        <name>Zn(2+)</name>
        <dbReference type="ChEBI" id="CHEBI:29105"/>
        <label>1</label>
    </ligand>
</feature>
<comment type="function">
    <text evidence="7">Endonuclease IV plays a role in DNA repair. It cleaves phosphodiester bonds at apurinic or apyrimidinic (AP) sites, generating a 3'-hydroxyl group and a 5'-terminal sugar phosphate.</text>
</comment>
<evidence type="ECO:0000256" key="6">
    <source>
        <dbReference type="ARBA" id="ARBA00023204"/>
    </source>
</evidence>
<dbReference type="HAMAP" id="MF_00152">
    <property type="entry name" value="Nfo"/>
    <property type="match status" value="1"/>
</dbReference>
<dbReference type="InterPro" id="IPR036237">
    <property type="entry name" value="Xyl_isomerase-like_sf"/>
</dbReference>
<dbReference type="PROSITE" id="PS00731">
    <property type="entry name" value="AP_NUCLEASE_F2_3"/>
    <property type="match status" value="1"/>
</dbReference>
<dbReference type="EMBL" id="JAHBCL010000001">
    <property type="protein sequence ID" value="MBS7525133.1"/>
    <property type="molecule type" value="Genomic_DNA"/>
</dbReference>
<name>A0ABS5PJC2_9FIRM</name>
<comment type="caution">
    <text evidence="9">The sequence shown here is derived from an EMBL/GenBank/DDBJ whole genome shotgun (WGS) entry which is preliminary data.</text>
</comment>
<dbReference type="PROSITE" id="PS51432">
    <property type="entry name" value="AP_NUCLEASE_F2_4"/>
    <property type="match status" value="1"/>
</dbReference>
<feature type="binding site" evidence="7">
    <location>
        <position position="178"/>
    </location>
    <ligand>
        <name>Zn(2+)</name>
        <dbReference type="ChEBI" id="CHEBI:29105"/>
        <label>3</label>
    </ligand>
</feature>
<dbReference type="InterPro" id="IPR018246">
    <property type="entry name" value="AP_endonuc_F2_Zn_BS"/>
</dbReference>
<dbReference type="Gene3D" id="3.20.20.150">
    <property type="entry name" value="Divalent-metal-dependent TIM barrel enzymes"/>
    <property type="match status" value="1"/>
</dbReference>
<keyword evidence="5 7" id="KW-0862">Zinc</keyword>
<evidence type="ECO:0000256" key="3">
    <source>
        <dbReference type="ARBA" id="ARBA00022763"/>
    </source>
</evidence>
<feature type="domain" description="Xylose isomerase-like TIM barrel" evidence="8">
    <location>
        <begin position="19"/>
        <end position="271"/>
    </location>
</feature>
<comment type="cofactor">
    <cofactor evidence="7">
        <name>Zn(2+)</name>
        <dbReference type="ChEBI" id="CHEBI:29105"/>
    </cofactor>
    <text evidence="7">Binds 3 Zn(2+) ions.</text>
</comment>
<dbReference type="Proteomes" id="UP000746471">
    <property type="component" value="Unassembled WGS sequence"/>
</dbReference>
<evidence type="ECO:0000256" key="4">
    <source>
        <dbReference type="ARBA" id="ARBA00022801"/>
    </source>
</evidence>